<dbReference type="CDD" id="cd07039">
    <property type="entry name" value="TPP_PYR_POX"/>
    <property type="match status" value="1"/>
</dbReference>
<dbReference type="Gene3D" id="3.40.50.1220">
    <property type="entry name" value="TPP-binding domain"/>
    <property type="match status" value="1"/>
</dbReference>
<evidence type="ECO:0000256" key="2">
    <source>
        <dbReference type="ARBA" id="ARBA00023052"/>
    </source>
</evidence>
<name>A0A0R2K5R5_9LACO</name>
<proteinExistence type="inferred from homology"/>
<dbReference type="CDD" id="cd02014">
    <property type="entry name" value="TPP_POX"/>
    <property type="match status" value="1"/>
</dbReference>
<evidence type="ECO:0000259" key="5">
    <source>
        <dbReference type="Pfam" id="PF02775"/>
    </source>
</evidence>
<dbReference type="GeneID" id="95349171"/>
<reference evidence="8" key="2">
    <citation type="submission" date="2016-11" db="EMBL/GenBank/DDBJ databases">
        <authorList>
            <person name="Jaros S."/>
            <person name="Januszkiewicz K."/>
            <person name="Wedrychowicz H."/>
        </authorList>
    </citation>
    <scope>NUCLEOTIDE SEQUENCE [LARGE SCALE GENOMIC DNA]</scope>
    <source>
        <strain evidence="8">ACA-DC 1533</strain>
    </source>
</reference>
<evidence type="ECO:0000313" key="10">
    <source>
        <dbReference type="Proteomes" id="UP000190935"/>
    </source>
</evidence>
<dbReference type="PANTHER" id="PTHR42981">
    <property type="entry name" value="PYRUVATE DEHYDROGENASE [UBIQUINONE]"/>
    <property type="match status" value="1"/>
</dbReference>
<reference evidence="7 9" key="1">
    <citation type="journal article" date="2015" name="Genome Announc.">
        <title>Expanding the biotechnology potential of lactobacilli through comparative genomics of 213 strains and associated genera.</title>
        <authorList>
            <person name="Sun Z."/>
            <person name="Harris H.M."/>
            <person name="McCann A."/>
            <person name="Guo C."/>
            <person name="Argimon S."/>
            <person name="Zhang W."/>
            <person name="Yang X."/>
            <person name="Jeffery I.B."/>
            <person name="Cooney J.C."/>
            <person name="Kagawa T.F."/>
            <person name="Liu W."/>
            <person name="Song Y."/>
            <person name="Salvetti E."/>
            <person name="Wrobel A."/>
            <person name="Rasinkangas P."/>
            <person name="Parkhill J."/>
            <person name="Rea M.C."/>
            <person name="O'Sullivan O."/>
            <person name="Ritari J."/>
            <person name="Douillard F.P."/>
            <person name="Paul Ross R."/>
            <person name="Yang R."/>
            <person name="Briner A.E."/>
            <person name="Felis G.E."/>
            <person name="de Vos W.M."/>
            <person name="Barrangou R."/>
            <person name="Klaenhammer T.R."/>
            <person name="Caufield P.W."/>
            <person name="Cui Y."/>
            <person name="Zhang H."/>
            <person name="O'Toole P.W."/>
        </authorList>
    </citation>
    <scope>NUCLEOTIDE SEQUENCE [LARGE SCALE GENOMIC DNA]</scope>
    <source>
        <strain evidence="7 9">DSM 15353</strain>
    </source>
</reference>
<dbReference type="PATRIC" id="fig|89059.3.peg.1905"/>
<dbReference type="InterPro" id="IPR047210">
    <property type="entry name" value="TPP_PYR_POXB-like"/>
</dbReference>
<organism evidence="7 9">
    <name type="scientific">Ligilactobacillus acidipiscis</name>
    <dbReference type="NCBI Taxonomy" id="89059"/>
    <lineage>
        <taxon>Bacteria</taxon>
        <taxon>Bacillati</taxon>
        <taxon>Bacillota</taxon>
        <taxon>Bacilli</taxon>
        <taxon>Lactobacillales</taxon>
        <taxon>Lactobacillaceae</taxon>
        <taxon>Ligilactobacillus</taxon>
    </lineage>
</organism>
<evidence type="ECO:0000259" key="4">
    <source>
        <dbReference type="Pfam" id="PF00205"/>
    </source>
</evidence>
<dbReference type="AlphaFoldDB" id="A0A0R2K5R5"/>
<comment type="similarity">
    <text evidence="1 3">Belongs to the TPP enzyme family.</text>
</comment>
<reference evidence="10" key="3">
    <citation type="submission" date="2016-11" db="EMBL/GenBank/DDBJ databases">
        <authorList>
            <person name="Papadimitriou K."/>
        </authorList>
    </citation>
    <scope>NUCLEOTIDE SEQUENCE [LARGE SCALE GENOMIC DNA]</scope>
    <source>
        <strain evidence="10">ACA-DC 1533</strain>
    </source>
</reference>
<dbReference type="STRING" id="89059.LAC1533_1071"/>
<keyword evidence="7" id="KW-0670">Pyruvate</keyword>
<dbReference type="SUPFAM" id="SSF52518">
    <property type="entry name" value="Thiamin diphosphate-binding fold (THDP-binding)"/>
    <property type="match status" value="2"/>
</dbReference>
<dbReference type="Gene3D" id="3.40.50.970">
    <property type="match status" value="2"/>
</dbReference>
<dbReference type="Pfam" id="PF02775">
    <property type="entry name" value="TPP_enzyme_C"/>
    <property type="match status" value="1"/>
</dbReference>
<dbReference type="GO" id="GO:0003824">
    <property type="term" value="F:catalytic activity"/>
    <property type="evidence" value="ECO:0007669"/>
    <property type="project" value="InterPro"/>
</dbReference>
<dbReference type="Pfam" id="PF00205">
    <property type="entry name" value="TPP_enzyme_M"/>
    <property type="match status" value="1"/>
</dbReference>
<dbReference type="Proteomes" id="UP000051491">
    <property type="component" value="Unassembled WGS sequence"/>
</dbReference>
<dbReference type="EMBL" id="JQBK01000060">
    <property type="protein sequence ID" value="KRN81783.1"/>
    <property type="molecule type" value="Genomic_DNA"/>
</dbReference>
<dbReference type="GO" id="GO:0000287">
    <property type="term" value="F:magnesium ion binding"/>
    <property type="evidence" value="ECO:0007669"/>
    <property type="project" value="InterPro"/>
</dbReference>
<evidence type="ECO:0000313" key="7">
    <source>
        <dbReference type="EMBL" id="KRN81783.1"/>
    </source>
</evidence>
<dbReference type="GO" id="GO:0030976">
    <property type="term" value="F:thiamine pyrophosphate binding"/>
    <property type="evidence" value="ECO:0007669"/>
    <property type="project" value="InterPro"/>
</dbReference>
<evidence type="ECO:0000313" key="8">
    <source>
        <dbReference type="EMBL" id="SFV40491.1"/>
    </source>
</evidence>
<dbReference type="InterPro" id="IPR012001">
    <property type="entry name" value="Thiamin_PyroP_enz_TPP-bd_dom"/>
</dbReference>
<keyword evidence="8" id="KW-0830">Ubiquinone</keyword>
<evidence type="ECO:0000259" key="6">
    <source>
        <dbReference type="Pfam" id="PF02776"/>
    </source>
</evidence>
<dbReference type="PROSITE" id="PS00187">
    <property type="entry name" value="TPP_ENZYMES"/>
    <property type="match status" value="1"/>
</dbReference>
<dbReference type="Pfam" id="PF02776">
    <property type="entry name" value="TPP_enzyme_N"/>
    <property type="match status" value="1"/>
</dbReference>
<dbReference type="InterPro" id="IPR012000">
    <property type="entry name" value="Thiamin_PyroP_enz_cen_dom"/>
</dbReference>
<dbReference type="PANTHER" id="PTHR42981:SF2">
    <property type="entry name" value="PYRUVATE DEHYDROGENASE [UBIQUINONE]"/>
    <property type="match status" value="1"/>
</dbReference>
<evidence type="ECO:0000313" key="9">
    <source>
        <dbReference type="Proteomes" id="UP000051491"/>
    </source>
</evidence>
<dbReference type="SUPFAM" id="SSF52467">
    <property type="entry name" value="DHS-like NAD/FAD-binding domain"/>
    <property type="match status" value="1"/>
</dbReference>
<dbReference type="RefSeq" id="WP_010496152.1">
    <property type="nucleotide sequence ID" value="NZ_DAIMTB010000001.1"/>
</dbReference>
<protein>
    <submittedName>
        <fullName evidence="7 8">Pyruvate oxidase</fullName>
    </submittedName>
</protein>
<dbReference type="OrthoDB" id="4494979at2"/>
<dbReference type="InterPro" id="IPR047212">
    <property type="entry name" value="TPP_POXB-like"/>
</dbReference>
<keyword evidence="2 3" id="KW-0786">Thiamine pyrophosphate</keyword>
<sequence>MKNGADRLVDVLTAWGVDHVYGLPGDSIDTTVDGIRRQADKVKFIQVRHEEVGALAAAAEAKLTDKLAVCLSIGGPGAIHMLNGLYDAKMDHAPVLALLGQVESNLLNTGFFQEVNTPQLFEDVAVYNRSITSVDHLAETVDEAIRTAYEKQGVAVLTIPDDIPQQKLTTAFKPTADLFKLQKPSVPAAQVEEAVDLLNRAKKPVALFGTGIKHSGEIMQRFVETYKIPFVETLPAKGLVPDDHPNSLGQVGKLGTKAAYQAMKSADLVLMIGTNYPYTDYLPKPGRAKSIQINLEPSHLNKRFPADVAIHGDSGEVIEAILNAGLESTDGTFLAECQKHMATWNSWVEAKKDLKGSPLAPEVLFDQIKKTAAKDAIFAIDVGTATSWSARYLPVGPQQKYTISSWLGTMGCALPGAIAASQAYPDRQVISINGDGAFAMVMEDFVTAVKYKMPLINIVLNNRKLAFIQYEQQSAGQLNYAIDLEDMDYAKFADAAGGVGYTVTNKQEFAAALKKAYKVKDRPVLINAYVADDAPLPGQIVSSEAKGYTKFGTQYLAKKRRMPKLPPIKDIMRHFF</sequence>
<dbReference type="InterPro" id="IPR011766">
    <property type="entry name" value="TPP_enzyme_TPP-bd"/>
</dbReference>
<dbReference type="InterPro" id="IPR000399">
    <property type="entry name" value="TPP-bd_CS"/>
</dbReference>
<gene>
    <name evidence="7" type="ORF">IV43_GL001788</name>
    <name evidence="8" type="ORF">LAC1533_1071</name>
</gene>
<dbReference type="InterPro" id="IPR029035">
    <property type="entry name" value="DHS-like_NAD/FAD-binding_dom"/>
</dbReference>
<feature type="domain" description="Thiamine pyrophosphate enzyme TPP-binding" evidence="5">
    <location>
        <begin position="381"/>
        <end position="527"/>
    </location>
</feature>
<feature type="domain" description="Thiamine pyrophosphate enzyme central" evidence="4">
    <location>
        <begin position="191"/>
        <end position="321"/>
    </location>
</feature>
<dbReference type="InterPro" id="IPR047211">
    <property type="entry name" value="POXB-like"/>
</dbReference>
<accession>A0A0R2K5R5</accession>
<dbReference type="EMBL" id="LT630287">
    <property type="protein sequence ID" value="SFV40491.1"/>
    <property type="molecule type" value="Genomic_DNA"/>
</dbReference>
<evidence type="ECO:0000256" key="3">
    <source>
        <dbReference type="RuleBase" id="RU362132"/>
    </source>
</evidence>
<feature type="domain" description="Thiamine pyrophosphate enzyme N-terminal TPP-binding" evidence="6">
    <location>
        <begin position="3"/>
        <end position="117"/>
    </location>
</feature>
<dbReference type="KEGG" id="laca:LAC1533_1071"/>
<dbReference type="NCBIfam" id="NF006377">
    <property type="entry name" value="PRK08611.1"/>
    <property type="match status" value="1"/>
</dbReference>
<dbReference type="Proteomes" id="UP000190935">
    <property type="component" value="Chromosome I"/>
</dbReference>
<dbReference type="InterPro" id="IPR029061">
    <property type="entry name" value="THDP-binding"/>
</dbReference>
<evidence type="ECO:0000256" key="1">
    <source>
        <dbReference type="ARBA" id="ARBA00007812"/>
    </source>
</evidence>